<evidence type="ECO:0000256" key="1">
    <source>
        <dbReference type="ARBA" id="ARBA00005466"/>
    </source>
</evidence>
<dbReference type="InterPro" id="IPR050432">
    <property type="entry name" value="FAD-linked_Oxidoreductases_BP"/>
</dbReference>
<dbReference type="SUPFAM" id="SSF56176">
    <property type="entry name" value="FAD-binding/transporter-associated domain-like"/>
    <property type="match status" value="1"/>
</dbReference>
<evidence type="ECO:0000256" key="2">
    <source>
        <dbReference type="ARBA" id="ARBA00023002"/>
    </source>
</evidence>
<dbReference type="GO" id="GO:0016491">
    <property type="term" value="F:oxidoreductase activity"/>
    <property type="evidence" value="ECO:0000318"/>
    <property type="project" value="GO_Central"/>
</dbReference>
<dbReference type="AlphaFoldDB" id="D8S7X2"/>
<feature type="domain" description="FAD-binding PCMH-type" evidence="3">
    <location>
        <begin position="101"/>
        <end position="285"/>
    </location>
</feature>
<comment type="similarity">
    <text evidence="1">Belongs to the oxygen-dependent FAD-linked oxidoreductase family.</text>
</comment>
<feature type="non-terminal residue" evidence="4">
    <location>
        <position position="554"/>
    </location>
</feature>
<dbReference type="InterPro" id="IPR012951">
    <property type="entry name" value="BBE"/>
</dbReference>
<dbReference type="Proteomes" id="UP000001514">
    <property type="component" value="Unassembled WGS sequence"/>
</dbReference>
<accession>D8S7X2</accession>
<dbReference type="Gene3D" id="3.40.462.20">
    <property type="match status" value="1"/>
</dbReference>
<dbReference type="Gramene" id="EFJ19316">
    <property type="protein sequence ID" value="EFJ19316"/>
    <property type="gene ID" value="SELMODRAFT_1126"/>
</dbReference>
<dbReference type="KEGG" id="smo:SELMODRAFT_1126"/>
<dbReference type="InParanoid" id="D8S7X2"/>
<dbReference type="InterPro" id="IPR036318">
    <property type="entry name" value="FAD-bd_PCMH-like_sf"/>
</dbReference>
<dbReference type="Pfam" id="PF08031">
    <property type="entry name" value="BBE"/>
    <property type="match status" value="1"/>
</dbReference>
<protein>
    <recommendedName>
        <fullName evidence="3">FAD-binding PCMH-type domain-containing protein</fullName>
    </recommendedName>
</protein>
<dbReference type="PANTHER" id="PTHR13878:SF91">
    <property type="entry name" value="FAD BINDING DOMAIN PROTEIN (AFU_ORTHOLOGUE AFUA_6G12070)-RELATED"/>
    <property type="match status" value="1"/>
</dbReference>
<dbReference type="eggNOG" id="ENOG502S43K">
    <property type="taxonomic scope" value="Eukaryota"/>
</dbReference>
<dbReference type="PANTHER" id="PTHR13878">
    <property type="entry name" value="GULONOLACTONE OXIDASE"/>
    <property type="match status" value="1"/>
</dbReference>
<dbReference type="GO" id="GO:0071949">
    <property type="term" value="F:FAD binding"/>
    <property type="evidence" value="ECO:0007669"/>
    <property type="project" value="InterPro"/>
</dbReference>
<evidence type="ECO:0000313" key="4">
    <source>
        <dbReference type="EMBL" id="EFJ19316.1"/>
    </source>
</evidence>
<gene>
    <name evidence="4" type="ORF">SELMODRAFT_1126</name>
</gene>
<keyword evidence="2" id="KW-0560">Oxidoreductase</keyword>
<dbReference type="EMBL" id="GL377606">
    <property type="protein sequence ID" value="EFJ19316.1"/>
    <property type="molecule type" value="Genomic_DNA"/>
</dbReference>
<name>D8S7X2_SELML</name>
<dbReference type="InterPro" id="IPR016166">
    <property type="entry name" value="FAD-bd_PCMH"/>
</dbReference>
<dbReference type="Pfam" id="PF01565">
    <property type="entry name" value="FAD_binding_4"/>
    <property type="match status" value="1"/>
</dbReference>
<dbReference type="FunCoup" id="D8S7X2">
    <property type="interactions" value="518"/>
</dbReference>
<dbReference type="InterPro" id="IPR016169">
    <property type="entry name" value="FAD-bd_PCMH_sub2"/>
</dbReference>
<keyword evidence="5" id="KW-1185">Reference proteome</keyword>
<evidence type="ECO:0000313" key="5">
    <source>
        <dbReference type="Proteomes" id="UP000001514"/>
    </source>
</evidence>
<evidence type="ECO:0000259" key="3">
    <source>
        <dbReference type="PROSITE" id="PS51387"/>
    </source>
</evidence>
<dbReference type="Gene3D" id="3.30.465.10">
    <property type="match status" value="2"/>
</dbReference>
<organism evidence="5">
    <name type="scientific">Selaginella moellendorffii</name>
    <name type="common">Spikemoss</name>
    <dbReference type="NCBI Taxonomy" id="88036"/>
    <lineage>
        <taxon>Eukaryota</taxon>
        <taxon>Viridiplantae</taxon>
        <taxon>Streptophyta</taxon>
        <taxon>Embryophyta</taxon>
        <taxon>Tracheophyta</taxon>
        <taxon>Lycopodiopsida</taxon>
        <taxon>Selaginellales</taxon>
        <taxon>Selaginellaceae</taxon>
        <taxon>Selaginella</taxon>
    </lineage>
</organism>
<dbReference type="HOGENOM" id="CLU_018354_4_4_1"/>
<reference evidence="4 5" key="1">
    <citation type="journal article" date="2011" name="Science">
        <title>The Selaginella genome identifies genetic changes associated with the evolution of vascular plants.</title>
        <authorList>
            <person name="Banks J.A."/>
            <person name="Nishiyama T."/>
            <person name="Hasebe M."/>
            <person name="Bowman J.L."/>
            <person name="Gribskov M."/>
            <person name="dePamphilis C."/>
            <person name="Albert V.A."/>
            <person name="Aono N."/>
            <person name="Aoyama T."/>
            <person name="Ambrose B.A."/>
            <person name="Ashton N.W."/>
            <person name="Axtell M.J."/>
            <person name="Barker E."/>
            <person name="Barker M.S."/>
            <person name="Bennetzen J.L."/>
            <person name="Bonawitz N.D."/>
            <person name="Chapple C."/>
            <person name="Cheng C."/>
            <person name="Correa L.G."/>
            <person name="Dacre M."/>
            <person name="DeBarry J."/>
            <person name="Dreyer I."/>
            <person name="Elias M."/>
            <person name="Engstrom E.M."/>
            <person name="Estelle M."/>
            <person name="Feng L."/>
            <person name="Finet C."/>
            <person name="Floyd S.K."/>
            <person name="Frommer W.B."/>
            <person name="Fujita T."/>
            <person name="Gramzow L."/>
            <person name="Gutensohn M."/>
            <person name="Harholt J."/>
            <person name="Hattori M."/>
            <person name="Heyl A."/>
            <person name="Hirai T."/>
            <person name="Hiwatashi Y."/>
            <person name="Ishikawa M."/>
            <person name="Iwata M."/>
            <person name="Karol K.G."/>
            <person name="Koehler B."/>
            <person name="Kolukisaoglu U."/>
            <person name="Kubo M."/>
            <person name="Kurata T."/>
            <person name="Lalonde S."/>
            <person name="Li K."/>
            <person name="Li Y."/>
            <person name="Litt A."/>
            <person name="Lyons E."/>
            <person name="Manning G."/>
            <person name="Maruyama T."/>
            <person name="Michael T.P."/>
            <person name="Mikami K."/>
            <person name="Miyazaki S."/>
            <person name="Morinaga S."/>
            <person name="Murata T."/>
            <person name="Mueller-Roeber B."/>
            <person name="Nelson D.R."/>
            <person name="Obara M."/>
            <person name="Oguri Y."/>
            <person name="Olmstead R.G."/>
            <person name="Onodera N."/>
            <person name="Petersen B.L."/>
            <person name="Pils B."/>
            <person name="Prigge M."/>
            <person name="Rensing S.A."/>
            <person name="Riano-Pachon D.M."/>
            <person name="Roberts A.W."/>
            <person name="Sato Y."/>
            <person name="Scheller H.V."/>
            <person name="Schulz B."/>
            <person name="Schulz C."/>
            <person name="Shakirov E.V."/>
            <person name="Shibagaki N."/>
            <person name="Shinohara N."/>
            <person name="Shippen D.E."/>
            <person name="Soerensen I."/>
            <person name="Sotooka R."/>
            <person name="Sugimoto N."/>
            <person name="Sugita M."/>
            <person name="Sumikawa N."/>
            <person name="Tanurdzic M."/>
            <person name="Theissen G."/>
            <person name="Ulvskov P."/>
            <person name="Wakazuki S."/>
            <person name="Weng J.K."/>
            <person name="Willats W.W."/>
            <person name="Wipf D."/>
            <person name="Wolf P.G."/>
            <person name="Yang L."/>
            <person name="Zimmer A.D."/>
            <person name="Zhu Q."/>
            <person name="Mitros T."/>
            <person name="Hellsten U."/>
            <person name="Loque D."/>
            <person name="Otillar R."/>
            <person name="Salamov A."/>
            <person name="Schmutz J."/>
            <person name="Shapiro H."/>
            <person name="Lindquist E."/>
            <person name="Lucas S."/>
            <person name="Rokhsar D."/>
            <person name="Grigoriev I.V."/>
        </authorList>
    </citation>
    <scope>NUCLEOTIDE SEQUENCE [LARGE SCALE GENOMIC DNA]</scope>
</reference>
<dbReference type="PROSITE" id="PS51387">
    <property type="entry name" value="FAD_PCMH"/>
    <property type="match status" value="1"/>
</dbReference>
<proteinExistence type="inferred from homology"/>
<sequence length="554" mass="58956">IAATRCRCTADQSCFPNAKHWERFNLTVGGALIQVRPPASPCYDADGTAQCATARANWHDSAWRSTQVGAAEHPNWEAYGTQSCPLPPNGTALPSASSCSQGSVPVLAVNVSSISQVQAAIHFARQHFLRIVVKSTGHDYLGRSFARGSLSIWTHNLKSIQFSEEFVEEGCDPHSSGASAVEVGAGVQWRELYTAAHAQGKLVVGALSSSVATGGGYVQGGGHSPLSAAYGLAADNSLQFTIVTPDGTVRYANRCVNRDLFWALRGGGGGTFGVVTAAVHRTFPAPSNILSAVHVLAASGVGSYRQLMGQFTQLSAALYRQGWAGYFVMGGTSLTLRYHALTQTTAFHDHSFGSFLEWIARHNATVRAVGGGVRSYPSFLEWYNDTMCSFYPSATGGGICNDDLGTNRVLISRLVPANAIESSGGEISDALVTLLQSNATSNAILGVAVSGGAAAAVAGDAVAVNPAWRQALWHITAESSWDESSLMDRLTAANAQLRDLTPCSGAYFNEADYNEPDWQQSLFGNNYQRLLTVKTQVDPRGLLVCWHCVGSEHW</sequence>
<feature type="non-terminal residue" evidence="4">
    <location>
        <position position="1"/>
    </location>
</feature>
<dbReference type="InterPro" id="IPR006094">
    <property type="entry name" value="Oxid_FAD_bind_N"/>
</dbReference>